<reference evidence="5" key="1">
    <citation type="submission" date="2013-09" db="EMBL/GenBank/DDBJ databases">
        <title>The Genome Sequence of Anopheles culicifacies species A.</title>
        <authorList>
            <consortium name="The Broad Institute Genomics Platform"/>
            <person name="Neafsey D.E."/>
            <person name="Besansky N."/>
            <person name="Howell P."/>
            <person name="Walton C."/>
            <person name="Young S.K."/>
            <person name="Zeng Q."/>
            <person name="Gargeya S."/>
            <person name="Fitzgerald M."/>
            <person name="Haas B."/>
            <person name="Abouelleil A."/>
            <person name="Allen A.W."/>
            <person name="Alvarado L."/>
            <person name="Arachchi H.M."/>
            <person name="Berlin A.M."/>
            <person name="Chapman S.B."/>
            <person name="Gainer-Dewar J."/>
            <person name="Goldberg J."/>
            <person name="Griggs A."/>
            <person name="Gujja S."/>
            <person name="Hansen M."/>
            <person name="Howarth C."/>
            <person name="Imamovic A."/>
            <person name="Ireland A."/>
            <person name="Larimer J."/>
            <person name="McCowan C."/>
            <person name="Murphy C."/>
            <person name="Pearson M."/>
            <person name="Poon T.W."/>
            <person name="Priest M."/>
            <person name="Roberts A."/>
            <person name="Saif S."/>
            <person name="Shea T."/>
            <person name="Sisk P."/>
            <person name="Sykes S."/>
            <person name="Wortman J."/>
            <person name="Nusbaum C."/>
            <person name="Birren B."/>
        </authorList>
    </citation>
    <scope>NUCLEOTIDE SEQUENCE [LARGE SCALE GENOMIC DNA]</scope>
    <source>
        <strain evidence="5">A-37</strain>
    </source>
</reference>
<sequence>MTEESSAAPVKKGRGRPRKTETVAKPTNEKKKPAKEVVELPPESAEDTTETDDDVLPVKSPTGKKRAAPAERQETNKDAGEPAPKKRPGRPPKANKKKNVPTSTGRGRGRPRKNP</sequence>
<dbReference type="EMBL" id="AXCM01003047">
    <property type="status" value="NOT_ANNOTATED_CDS"/>
    <property type="molecule type" value="Genomic_DNA"/>
</dbReference>
<evidence type="ECO:0000256" key="3">
    <source>
        <dbReference type="SAM" id="MobiDB-lite"/>
    </source>
</evidence>
<comment type="subcellular location">
    <subcellularLocation>
        <location evidence="1">Nucleus</location>
    </subcellularLocation>
</comment>
<evidence type="ECO:0000313" key="5">
    <source>
        <dbReference type="Proteomes" id="UP000075883"/>
    </source>
</evidence>
<name>A0A182LSU0_9DIPT</name>
<evidence type="ECO:0000256" key="2">
    <source>
        <dbReference type="ARBA" id="ARBA00023242"/>
    </source>
</evidence>
<dbReference type="PRINTS" id="PR00929">
    <property type="entry name" value="ATHOOK"/>
</dbReference>
<evidence type="ECO:0000313" key="4">
    <source>
        <dbReference type="EnsemblMetazoa" id="ACUA001067-PA"/>
    </source>
</evidence>
<dbReference type="Proteomes" id="UP000075883">
    <property type="component" value="Unassembled WGS sequence"/>
</dbReference>
<evidence type="ECO:0000256" key="1">
    <source>
        <dbReference type="ARBA" id="ARBA00004123"/>
    </source>
</evidence>
<dbReference type="InterPro" id="IPR017956">
    <property type="entry name" value="AT_hook_DNA-bd_motif"/>
</dbReference>
<accession>A0A182LSU0</accession>
<dbReference type="PROSITE" id="PS00354">
    <property type="entry name" value="HMGI_Y"/>
    <property type="match status" value="1"/>
</dbReference>
<feature type="compositionally biased region" description="Acidic residues" evidence="3">
    <location>
        <begin position="44"/>
        <end position="55"/>
    </location>
</feature>
<protein>
    <submittedName>
        <fullName evidence="4">Uncharacterized protein</fullName>
    </submittedName>
</protein>
<dbReference type="GO" id="GO:0003677">
    <property type="term" value="F:DNA binding"/>
    <property type="evidence" value="ECO:0007669"/>
    <property type="project" value="InterPro"/>
</dbReference>
<dbReference type="EnsemblMetazoa" id="ACUA001067-RA">
    <property type="protein sequence ID" value="ACUA001067-PA"/>
    <property type="gene ID" value="ACUA001067"/>
</dbReference>
<dbReference type="VEuPathDB" id="VectorBase:ACUA001067"/>
<organism evidence="4 5">
    <name type="scientific">Anopheles culicifacies</name>
    <dbReference type="NCBI Taxonomy" id="139723"/>
    <lineage>
        <taxon>Eukaryota</taxon>
        <taxon>Metazoa</taxon>
        <taxon>Ecdysozoa</taxon>
        <taxon>Arthropoda</taxon>
        <taxon>Hexapoda</taxon>
        <taxon>Insecta</taxon>
        <taxon>Pterygota</taxon>
        <taxon>Neoptera</taxon>
        <taxon>Endopterygota</taxon>
        <taxon>Diptera</taxon>
        <taxon>Nematocera</taxon>
        <taxon>Culicoidea</taxon>
        <taxon>Culicidae</taxon>
        <taxon>Anophelinae</taxon>
        <taxon>Anopheles</taxon>
        <taxon>culicifacies species complex</taxon>
    </lineage>
</organism>
<proteinExistence type="predicted"/>
<feature type="compositionally biased region" description="Basic residues" evidence="3">
    <location>
        <begin position="85"/>
        <end position="99"/>
    </location>
</feature>
<keyword evidence="5" id="KW-1185">Reference proteome</keyword>
<keyword evidence="2" id="KW-0539">Nucleus</keyword>
<reference evidence="4" key="2">
    <citation type="submission" date="2020-05" db="UniProtKB">
        <authorList>
            <consortium name="EnsemblMetazoa"/>
        </authorList>
    </citation>
    <scope>IDENTIFICATION</scope>
    <source>
        <strain evidence="4">A-37</strain>
    </source>
</reference>
<dbReference type="AlphaFoldDB" id="A0A182LSU0"/>
<feature type="region of interest" description="Disordered" evidence="3">
    <location>
        <begin position="1"/>
        <end position="115"/>
    </location>
</feature>
<feature type="compositionally biased region" description="Basic and acidic residues" evidence="3">
    <location>
        <begin position="18"/>
        <end position="38"/>
    </location>
</feature>
<feature type="compositionally biased region" description="Basic and acidic residues" evidence="3">
    <location>
        <begin position="68"/>
        <end position="84"/>
    </location>
</feature>
<dbReference type="GO" id="GO:0005634">
    <property type="term" value="C:nucleus"/>
    <property type="evidence" value="ECO:0007669"/>
    <property type="project" value="UniProtKB-SubCell"/>
</dbReference>
<dbReference type="GO" id="GO:0006355">
    <property type="term" value="P:regulation of DNA-templated transcription"/>
    <property type="evidence" value="ECO:0007669"/>
    <property type="project" value="InterPro"/>
</dbReference>
<dbReference type="InterPro" id="IPR000637">
    <property type="entry name" value="HMGI/Y_DNA-bd_CS"/>
</dbReference>